<evidence type="ECO:0000259" key="8">
    <source>
        <dbReference type="Pfam" id="PF01636"/>
    </source>
</evidence>
<dbReference type="CDD" id="cd05153">
    <property type="entry name" value="HomoserineK_II"/>
    <property type="match status" value="1"/>
</dbReference>
<dbReference type="Pfam" id="PF01636">
    <property type="entry name" value="APH"/>
    <property type="match status" value="1"/>
</dbReference>
<dbReference type="InterPro" id="IPR011009">
    <property type="entry name" value="Kinase-like_dom_sf"/>
</dbReference>
<dbReference type="PANTHER" id="PTHR21064:SF6">
    <property type="entry name" value="AMINOGLYCOSIDE PHOSPHOTRANSFERASE DOMAIN-CONTAINING PROTEIN"/>
    <property type="match status" value="1"/>
</dbReference>
<gene>
    <name evidence="9" type="ORF">LCGC14_0041440</name>
</gene>
<comment type="caution">
    <text evidence="9">The sequence shown here is derived from an EMBL/GenBank/DDBJ whole genome shotgun (WGS) entry which is preliminary data.</text>
</comment>
<keyword evidence="1" id="KW-0028">Amino-acid biosynthesis</keyword>
<comment type="similarity">
    <text evidence="7">Belongs to the pseudomonas-type ThrB family.</text>
</comment>
<dbReference type="InterPro" id="IPR050249">
    <property type="entry name" value="Pseudomonas-type_ThrB"/>
</dbReference>
<proteinExistence type="inferred from homology"/>
<reference evidence="9" key="1">
    <citation type="journal article" date="2015" name="Nature">
        <title>Complex archaea that bridge the gap between prokaryotes and eukaryotes.</title>
        <authorList>
            <person name="Spang A."/>
            <person name="Saw J.H."/>
            <person name="Jorgensen S.L."/>
            <person name="Zaremba-Niedzwiedzka K."/>
            <person name="Martijn J."/>
            <person name="Lind A.E."/>
            <person name="van Eijk R."/>
            <person name="Schleper C."/>
            <person name="Guy L."/>
            <person name="Ettema T.J."/>
        </authorList>
    </citation>
    <scope>NUCLEOTIDE SEQUENCE</scope>
</reference>
<sequence length="324" mass="36149">MSVFTTLSHTEIAQFVSRFDVGDFIDAQGVSGGSENTNYFVECSAGSYVLTLVERGPRADLPFFIELLDCLHAADMPVPYAIADRAGVALHTLKDKPALLQPKLSGEHVEHVNTAQCAALGDMLARLHQSACDLTRASDRGPAWTVNKALNLLDESWRQHQSWLEPALLQLRDWLEFSGNKTPAKALPATIIHGDLFRDNALFQGDDISGIIDFYNAASGWTLFDIAVCVNDWCVDVNVDDVALNPERTRALLDAYASKRPFSDEEQHCWPLMLQLAALRFWVSRQQYALEHKGQAGILIKDPEYFHRVTKMHVLNPEMALSLL</sequence>
<keyword evidence="2" id="KW-0808">Transferase</keyword>
<evidence type="ECO:0000256" key="2">
    <source>
        <dbReference type="ARBA" id="ARBA00022679"/>
    </source>
</evidence>
<organism evidence="9">
    <name type="scientific">marine sediment metagenome</name>
    <dbReference type="NCBI Taxonomy" id="412755"/>
    <lineage>
        <taxon>unclassified sequences</taxon>
        <taxon>metagenomes</taxon>
        <taxon>ecological metagenomes</taxon>
    </lineage>
</organism>
<dbReference type="InterPro" id="IPR005280">
    <property type="entry name" value="Homoserine_kinase_II"/>
</dbReference>
<keyword evidence="4" id="KW-0547">Nucleotide-binding</keyword>
<dbReference type="EMBL" id="LAZR01000008">
    <property type="protein sequence ID" value="KKO09025.1"/>
    <property type="molecule type" value="Genomic_DNA"/>
</dbReference>
<dbReference type="HAMAP" id="MF_00301">
    <property type="entry name" value="Homoser_kinase_2"/>
    <property type="match status" value="1"/>
</dbReference>
<keyword evidence="6" id="KW-0067">ATP-binding</keyword>
<dbReference type="SUPFAM" id="SSF56112">
    <property type="entry name" value="Protein kinase-like (PK-like)"/>
    <property type="match status" value="1"/>
</dbReference>
<dbReference type="InterPro" id="IPR002575">
    <property type="entry name" value="Aminoglycoside_PTrfase"/>
</dbReference>
<evidence type="ECO:0000256" key="6">
    <source>
        <dbReference type="ARBA" id="ARBA00022840"/>
    </source>
</evidence>
<evidence type="ECO:0000256" key="7">
    <source>
        <dbReference type="ARBA" id="ARBA00038240"/>
    </source>
</evidence>
<name>A0A0F9VY46_9ZZZZ</name>
<keyword evidence="5" id="KW-0418">Kinase</keyword>
<dbReference type="GO" id="GO:0005524">
    <property type="term" value="F:ATP binding"/>
    <property type="evidence" value="ECO:0007669"/>
    <property type="project" value="UniProtKB-KW"/>
</dbReference>
<dbReference type="NCBIfam" id="NF003558">
    <property type="entry name" value="PRK05231.1"/>
    <property type="match status" value="1"/>
</dbReference>
<protein>
    <recommendedName>
        <fullName evidence="8">Aminoglycoside phosphotransferase domain-containing protein</fullName>
    </recommendedName>
</protein>
<dbReference type="GO" id="GO:0009088">
    <property type="term" value="P:threonine biosynthetic process"/>
    <property type="evidence" value="ECO:0007669"/>
    <property type="project" value="UniProtKB-KW"/>
</dbReference>
<dbReference type="GO" id="GO:0004413">
    <property type="term" value="F:homoserine kinase activity"/>
    <property type="evidence" value="ECO:0007669"/>
    <property type="project" value="InterPro"/>
</dbReference>
<evidence type="ECO:0000313" key="9">
    <source>
        <dbReference type="EMBL" id="KKO09025.1"/>
    </source>
</evidence>
<evidence type="ECO:0000256" key="3">
    <source>
        <dbReference type="ARBA" id="ARBA00022697"/>
    </source>
</evidence>
<dbReference type="AlphaFoldDB" id="A0A0F9VY46"/>
<dbReference type="Gene3D" id="3.30.200.20">
    <property type="entry name" value="Phosphorylase Kinase, domain 1"/>
    <property type="match status" value="1"/>
</dbReference>
<evidence type="ECO:0000256" key="1">
    <source>
        <dbReference type="ARBA" id="ARBA00022605"/>
    </source>
</evidence>
<evidence type="ECO:0000256" key="5">
    <source>
        <dbReference type="ARBA" id="ARBA00022777"/>
    </source>
</evidence>
<evidence type="ECO:0000256" key="4">
    <source>
        <dbReference type="ARBA" id="ARBA00022741"/>
    </source>
</evidence>
<dbReference type="Gene3D" id="3.90.1200.10">
    <property type="match status" value="1"/>
</dbReference>
<dbReference type="PANTHER" id="PTHR21064">
    <property type="entry name" value="AMINOGLYCOSIDE PHOSPHOTRANSFERASE DOMAIN-CONTAINING PROTEIN-RELATED"/>
    <property type="match status" value="1"/>
</dbReference>
<feature type="domain" description="Aminoglycoside phosphotransferase" evidence="8">
    <location>
        <begin position="27"/>
        <end position="238"/>
    </location>
</feature>
<accession>A0A0F9VY46</accession>
<keyword evidence="3" id="KW-0791">Threonine biosynthesis</keyword>